<dbReference type="KEGG" id="chn:A605_03370"/>
<accession>M1NW11</accession>
<dbReference type="Pfam" id="PF08044">
    <property type="entry name" value="DUF1707"/>
    <property type="match status" value="1"/>
</dbReference>
<keyword evidence="1" id="KW-0812">Transmembrane</keyword>
<dbReference type="Proteomes" id="UP000011723">
    <property type="component" value="Chromosome"/>
</dbReference>
<organism evidence="3 4">
    <name type="scientific">Corynebacterium halotolerans YIM 70093 = DSM 44683</name>
    <dbReference type="NCBI Taxonomy" id="1121362"/>
    <lineage>
        <taxon>Bacteria</taxon>
        <taxon>Bacillati</taxon>
        <taxon>Actinomycetota</taxon>
        <taxon>Actinomycetes</taxon>
        <taxon>Mycobacteriales</taxon>
        <taxon>Corynebacteriaceae</taxon>
        <taxon>Corynebacterium</taxon>
    </lineage>
</organism>
<evidence type="ECO:0000259" key="2">
    <source>
        <dbReference type="Pfam" id="PF08044"/>
    </source>
</evidence>
<protein>
    <recommendedName>
        <fullName evidence="2">DUF1707 domain-containing protein</fullName>
    </recommendedName>
</protein>
<sequence>MSLPERSRRIGDAERNHALERLSRLTGTGHLDVNEFEERSASVVAARTRGDLDAVLADLPAEASVPEVPAAVAPERTPALRDTRKIAGLALSWVGIFIVAAVLGLPWLILLAPALILGVWLSGRGPSGFYED</sequence>
<evidence type="ECO:0000313" key="3">
    <source>
        <dbReference type="EMBL" id="AGF71685.1"/>
    </source>
</evidence>
<feature type="transmembrane region" description="Helical" evidence="1">
    <location>
        <begin position="90"/>
        <end position="121"/>
    </location>
</feature>
<dbReference type="InterPro" id="IPR012551">
    <property type="entry name" value="DUF1707_SHOCT-like"/>
</dbReference>
<proteinExistence type="predicted"/>
<dbReference type="PATRIC" id="fig|1121362.3.peg.678"/>
<keyword evidence="4" id="KW-1185">Reference proteome</keyword>
<evidence type="ECO:0000256" key="1">
    <source>
        <dbReference type="SAM" id="Phobius"/>
    </source>
</evidence>
<feature type="domain" description="DUF1707" evidence="2">
    <location>
        <begin position="9"/>
        <end position="60"/>
    </location>
</feature>
<keyword evidence="1" id="KW-1133">Transmembrane helix</keyword>
<keyword evidence="1" id="KW-0472">Membrane</keyword>
<dbReference type="OrthoDB" id="3534574at2"/>
<name>M1NW11_9CORY</name>
<dbReference type="EMBL" id="CP003697">
    <property type="protein sequence ID" value="AGF71685.1"/>
    <property type="molecule type" value="Genomic_DNA"/>
</dbReference>
<evidence type="ECO:0000313" key="4">
    <source>
        <dbReference type="Proteomes" id="UP000011723"/>
    </source>
</evidence>
<dbReference type="RefSeq" id="WP_015400105.1">
    <property type="nucleotide sequence ID" value="NC_020302.1"/>
</dbReference>
<reference evidence="3 4" key="1">
    <citation type="journal article" date="2012" name="Stand. Genomic Sci.">
        <title>Genome sequence of the halotolerant bacterium Corynebacterium halotolerans type strain YIM 70093(T) (= DSM 44683(T)).</title>
        <authorList>
            <person name="Ruckert C."/>
            <person name="Albersmeier A."/>
            <person name="Al-Dilaimi A."/>
            <person name="Niehaus K."/>
            <person name="Szczepanowski R."/>
            <person name="Kalinowski J."/>
        </authorList>
    </citation>
    <scope>NUCLEOTIDE SEQUENCE [LARGE SCALE GENOMIC DNA]</scope>
    <source>
        <strain evidence="3">YIM 70093</strain>
    </source>
</reference>
<dbReference type="STRING" id="1121362.A605_03370"/>
<dbReference type="HOGENOM" id="CLU_102484_5_1_11"/>
<gene>
    <name evidence="3" type="ORF">A605_03370</name>
</gene>
<dbReference type="AlphaFoldDB" id="M1NW11"/>